<dbReference type="InterPro" id="IPR025380">
    <property type="entry name" value="DUF4369"/>
</dbReference>
<reference evidence="2" key="2">
    <citation type="submission" date="2020-09" db="EMBL/GenBank/DDBJ databases">
        <authorList>
            <person name="Sun Q."/>
            <person name="Zhou Y."/>
        </authorList>
    </citation>
    <scope>NUCLEOTIDE SEQUENCE</scope>
    <source>
        <strain evidence="2">CGMCC 1.12506</strain>
    </source>
</reference>
<dbReference type="AlphaFoldDB" id="A0A916XVA2"/>
<feature type="domain" description="DUF4369" evidence="1">
    <location>
        <begin position="28"/>
        <end position="126"/>
    </location>
</feature>
<keyword evidence="3" id="KW-1185">Reference proteome</keyword>
<evidence type="ECO:0000313" key="2">
    <source>
        <dbReference type="EMBL" id="GGD15326.1"/>
    </source>
</evidence>
<sequence>MKQTFFGLLLLLVGVSCTNDKKNEANLHLTGTIKGLKKGTLYIQKFSDSTLVMVDSIAIDGKSTFESHLSIDSPEMLYLYLDKGVTNSIDNSLFVFAEPGNMTIETTLESFYKNVKVTGSKNHELYLEYKKINEPFVNLNLDLIQKELKASKLEQNAVVDSLVKEKDLLTKRRYLRVINFALNNKEHEVSPYVLLYDVYDANLKYLDSVTNLYPEKIKTSKYGKLLKEHIDERRKEESN</sequence>
<comment type="caution">
    <text evidence="2">The sequence shown here is derived from an EMBL/GenBank/DDBJ whole genome shotgun (WGS) entry which is preliminary data.</text>
</comment>
<dbReference type="PROSITE" id="PS51257">
    <property type="entry name" value="PROKAR_LIPOPROTEIN"/>
    <property type="match status" value="1"/>
</dbReference>
<reference evidence="2" key="1">
    <citation type="journal article" date="2014" name="Int. J. Syst. Evol. Microbiol.">
        <title>Complete genome sequence of Corynebacterium casei LMG S-19264T (=DSM 44701T), isolated from a smear-ripened cheese.</title>
        <authorList>
            <consortium name="US DOE Joint Genome Institute (JGI-PGF)"/>
            <person name="Walter F."/>
            <person name="Albersmeier A."/>
            <person name="Kalinowski J."/>
            <person name="Ruckert C."/>
        </authorList>
    </citation>
    <scope>NUCLEOTIDE SEQUENCE</scope>
    <source>
        <strain evidence="2">CGMCC 1.12506</strain>
    </source>
</reference>
<accession>A0A916XVA2</accession>
<dbReference type="EMBL" id="BMFG01000001">
    <property type="protein sequence ID" value="GGD15326.1"/>
    <property type="molecule type" value="Genomic_DNA"/>
</dbReference>
<gene>
    <name evidence="2" type="ORF">GCM10011343_02860</name>
</gene>
<evidence type="ECO:0000259" key="1">
    <source>
        <dbReference type="Pfam" id="PF14289"/>
    </source>
</evidence>
<name>A0A916XVA2_9FLAO</name>
<organism evidence="2 3">
    <name type="scientific">Flavobacterium orientale</name>
    <dbReference type="NCBI Taxonomy" id="1756020"/>
    <lineage>
        <taxon>Bacteria</taxon>
        <taxon>Pseudomonadati</taxon>
        <taxon>Bacteroidota</taxon>
        <taxon>Flavobacteriia</taxon>
        <taxon>Flavobacteriales</taxon>
        <taxon>Flavobacteriaceae</taxon>
        <taxon>Flavobacterium</taxon>
    </lineage>
</organism>
<protein>
    <recommendedName>
        <fullName evidence="1">DUF4369 domain-containing protein</fullName>
    </recommendedName>
</protein>
<evidence type="ECO:0000313" key="3">
    <source>
        <dbReference type="Proteomes" id="UP000625735"/>
    </source>
</evidence>
<proteinExistence type="predicted"/>
<dbReference type="RefSeq" id="WP_188360719.1">
    <property type="nucleotide sequence ID" value="NZ_BMFG01000001.1"/>
</dbReference>
<dbReference type="Pfam" id="PF14289">
    <property type="entry name" value="DUF4369"/>
    <property type="match status" value="1"/>
</dbReference>
<dbReference type="Proteomes" id="UP000625735">
    <property type="component" value="Unassembled WGS sequence"/>
</dbReference>